<feature type="domain" description="Hint" evidence="3">
    <location>
        <begin position="1159"/>
        <end position="1254"/>
    </location>
</feature>
<accession>S3V3I9</accession>
<keyword evidence="5" id="KW-1185">Reference proteome</keyword>
<dbReference type="InterPro" id="IPR006141">
    <property type="entry name" value="Intein_N"/>
</dbReference>
<dbReference type="NCBIfam" id="TIGR04388">
    <property type="entry name" value="Lepto_longest"/>
    <property type="match status" value="3"/>
</dbReference>
<comment type="caution">
    <text evidence="4">The sequence shown here is derived from an EMBL/GenBank/DDBJ whole genome shotgun (WGS) entry which is preliminary data.</text>
</comment>
<dbReference type="InterPro" id="IPR030934">
    <property type="entry name" value="Intein_C"/>
</dbReference>
<dbReference type="NCBIfam" id="TIGR01443">
    <property type="entry name" value="intein_Cterm"/>
    <property type="match status" value="1"/>
</dbReference>
<dbReference type="Pfam" id="PF14890">
    <property type="entry name" value="Intein_splicing"/>
    <property type="match status" value="1"/>
</dbReference>
<feature type="transmembrane region" description="Helical" evidence="1">
    <location>
        <begin position="21"/>
        <end position="39"/>
    </location>
</feature>
<dbReference type="InterPro" id="IPR036844">
    <property type="entry name" value="Hint_dom_sf"/>
</dbReference>
<gene>
    <name evidence="4" type="ORF">LEP1GSC058_1892</name>
</gene>
<dbReference type="PROSITE" id="PS50818">
    <property type="entry name" value="INTEIN_C_TER"/>
    <property type="match status" value="1"/>
</dbReference>
<evidence type="ECO:0000313" key="4">
    <source>
        <dbReference type="EMBL" id="EPG75209.1"/>
    </source>
</evidence>
<evidence type="ECO:0000313" key="5">
    <source>
        <dbReference type="Proteomes" id="UP000014540"/>
    </source>
</evidence>
<dbReference type="Proteomes" id="UP000014540">
    <property type="component" value="Unassembled WGS sequence"/>
</dbReference>
<dbReference type="RefSeq" id="WP_016548303.1">
    <property type="nucleotide sequence ID" value="NZ_AKWZ02000003.1"/>
</dbReference>
<name>S3V3I9_9LEPT</name>
<evidence type="ECO:0000259" key="2">
    <source>
        <dbReference type="SMART" id="SM00305"/>
    </source>
</evidence>
<proteinExistence type="predicted"/>
<dbReference type="CDD" id="cd00081">
    <property type="entry name" value="Hint"/>
    <property type="match status" value="1"/>
</dbReference>
<protein>
    <submittedName>
        <fullName evidence="4">Intein N-terminal splicing domain protein</fullName>
    </submittedName>
</protein>
<dbReference type="GO" id="GO:0016539">
    <property type="term" value="P:intein-mediated protein splicing"/>
    <property type="evidence" value="ECO:0007669"/>
    <property type="project" value="InterPro"/>
</dbReference>
<reference evidence="4" key="1">
    <citation type="submission" date="2013-04" db="EMBL/GenBank/DDBJ databases">
        <authorList>
            <person name="Harkins D.M."/>
            <person name="Durkin A.S."/>
            <person name="Selengut J.D."/>
            <person name="Sanka R."/>
            <person name="DePew J."/>
            <person name="Purushe J."/>
            <person name="Ahmed A."/>
            <person name="van der Linden H."/>
            <person name="Goris M.G.A."/>
            <person name="Hartskeerl R.A."/>
            <person name="Vinetz J.M."/>
            <person name="Sutton G.G."/>
            <person name="Nelson W.C."/>
            <person name="Fouts D.E."/>
        </authorList>
    </citation>
    <scope>NUCLEOTIDE SEQUENCE [LARGE SCALE GENOMIC DNA]</scope>
    <source>
        <strain evidence="4">BUT 6</strain>
    </source>
</reference>
<sequence length="1608" mass="171631">MNREEQNIRTYSFSEKLLSGTTLSAYFWILLFPLTSIFSQNLNNYPSFVAPQFQQQNLDQVVSLANQSNSLNNWEAISGQGLSAIKSNWENTSAQEIESLVSSITASPNSGTSLQDYQNAVSAYLWAQENNAETQWLNQVDSQLSNARDNFINGQLAINIANSTTQNQQLVIANSGVANSTIANSADYKTALNTGLQSFSDSLTSLQRTYEQQLSSLNQTDAQYKANLQQLQSYENAVKQSMQNSVSQLQTSLQSTALFYNTNPDGTTNWNSMTQSGLDLHNLITSLSQGLMNGSPLTVLANQMVTYLQTEETQALNNATYWSQKAAPYNLSLTGTVLGGEQVLNGLQDLYNYGNWVSSANPVIGAIKGFIDGGSNNQDPALINYLYGNDFNSNNYSILKINSADFKGYNTAYTNYSVYPIQTGYAGNDLYYSSAGYNAFDFNATGLGFLGGFILQTGFFAEDKFDYSINIQLQDKNALANSQVWSGFQNNLSTELNSWNSITPTISNWEGQISAYQAQYAAWHAQAAVYADNLQQSYSAGVANLNSQEHNWQNGLLASFQTVKINSGVNNQTEPLKSSLLDSVSPKIAQVFLPTDNPVLSSVAPVPVMDQSNLNNTLSIFQQSLMGASNIALENQLNRQAIDENKNAIKRIATSLGNNAVVDSHGNIVYTTSIEDGNARLKAGGDATNASDYEATTVKQNVFLSAPATIKIAAAGNLFQTWNTDSVISQNQANLDSFNASYNSTINSLNSQIAALNSLNAKNDKAFQDAAQSSASFASDQKSLAEALFQGGNIETWVKGQIQDKVNSAMASALANATGMSPDMASQLVSWFEKKQADKKAKAKARTQEITSGLVTVASIAASFIAGPEMMAIGQAALQAVQGYQSGGLEGALVGAASGAAGAYAREVGVNVNVAYNSKTGFSGGLGVGSSAANIGANFSQHGSTSFSLGTKAGNINFSPNTGFSGSVNVWGTEGGQGLMVNIGQHTGPSLTYQNTDEASGVGGSVTIDGKGNATVAATYRNATVVSATGNVHEPSSFGNLTLNNNFNNDLNQSLAMAKADSNLKAADSKLNTGRNAIAETGNPDQKEILDNPNASAEDQHGVLATLAKSNDFLTDPSSASSWLGRASQDLAGNLLGSMGLRASDSNGFIDKDGEYRQRTCFTAGTLIRTRDGLKPIEKVEIGDYVLSIDPNTGKVSYKRVSDVFEKEAKTIHRITYENGNVINTTWNHPFFIRGKGFTEAINIHPEERSVTVASIRNSYRVERSSGVQIGASLAAIGSKSSNSNTASWKDEVNGTVGIAKIEEIYEKTKVYNFEVEDNHTYFVGKDGVLVHNDAGCKAEGFAAGIGKSIARLADAPQQLAETGLRIADPNKFSVTDEFGRPVNAHPLEAPLSPGVASTLYDKLVTEPGAEKATNSTCADCSKDYSTGYKWGNFIGDGLLLVAGGLTALRGKLGGLAGKAGAAEDGLAVGKSAIGSVGGQEIPRGFSSPEQYRQAMSELDGIMKNKGISDYRMGVSGSSVTGESFKSGRTFGPHSDIDVFVESNSLTKGIGTSKNIPGFVHPKNLQELHPELKTWSNKWQSILGREVSVGGFQTGKLPDRPSIFFENK</sequence>
<dbReference type="STRING" id="1193011.LEP1GSC058_1892"/>
<evidence type="ECO:0000256" key="1">
    <source>
        <dbReference type="SAM" id="Phobius"/>
    </source>
</evidence>
<dbReference type="EMBL" id="AKWZ02000003">
    <property type="protein sequence ID" value="EPG75209.1"/>
    <property type="molecule type" value="Genomic_DNA"/>
</dbReference>
<dbReference type="InterPro" id="IPR003586">
    <property type="entry name" value="Hint_dom_C"/>
</dbReference>
<dbReference type="InterPro" id="IPR030885">
    <property type="entry name" value="Lepto_longest"/>
</dbReference>
<dbReference type="PROSITE" id="PS50817">
    <property type="entry name" value="INTEIN_N_TER"/>
    <property type="match status" value="1"/>
</dbReference>
<dbReference type="SMART" id="SM00305">
    <property type="entry name" value="HintC"/>
    <property type="match status" value="1"/>
</dbReference>
<dbReference type="Gene3D" id="2.170.16.10">
    <property type="entry name" value="Hedgehog/Intein (Hint) domain"/>
    <property type="match status" value="1"/>
</dbReference>
<dbReference type="NCBIfam" id="TIGR01445">
    <property type="entry name" value="intein_Nterm"/>
    <property type="match status" value="1"/>
</dbReference>
<dbReference type="SUPFAM" id="SSF51294">
    <property type="entry name" value="Hedgehog/intein (Hint) domain"/>
    <property type="match status" value="1"/>
</dbReference>
<feature type="domain" description="Hint" evidence="2">
    <location>
        <begin position="1294"/>
        <end position="1339"/>
    </location>
</feature>
<organism evidence="4 5">
    <name type="scientific">Leptospira fainei serovar Hurstbridge str. BUT 6</name>
    <dbReference type="NCBI Taxonomy" id="1193011"/>
    <lineage>
        <taxon>Bacteria</taxon>
        <taxon>Pseudomonadati</taxon>
        <taxon>Spirochaetota</taxon>
        <taxon>Spirochaetia</taxon>
        <taxon>Leptospirales</taxon>
        <taxon>Leptospiraceae</taxon>
        <taxon>Leptospira</taxon>
    </lineage>
</organism>
<keyword evidence="1" id="KW-0812">Transmembrane</keyword>
<dbReference type="SMART" id="SM00306">
    <property type="entry name" value="HintN"/>
    <property type="match status" value="1"/>
</dbReference>
<keyword evidence="1" id="KW-1133">Transmembrane helix</keyword>
<dbReference type="InterPro" id="IPR003587">
    <property type="entry name" value="Hint_dom_N"/>
</dbReference>
<keyword evidence="1" id="KW-0472">Membrane</keyword>
<evidence type="ECO:0000259" key="3">
    <source>
        <dbReference type="SMART" id="SM00306"/>
    </source>
</evidence>